<dbReference type="GO" id="GO:0005789">
    <property type="term" value="C:endoplasmic reticulum membrane"/>
    <property type="evidence" value="ECO:0007669"/>
    <property type="project" value="UniProtKB-SubCell"/>
</dbReference>
<keyword evidence="10" id="KW-1185">Reference proteome</keyword>
<name>A0AAW1TEH7_9CHLO</name>
<dbReference type="EMBL" id="JALJOV010000102">
    <property type="protein sequence ID" value="KAK9867198.1"/>
    <property type="molecule type" value="Genomic_DNA"/>
</dbReference>
<evidence type="ECO:0000256" key="4">
    <source>
        <dbReference type="ARBA" id="ARBA00022692"/>
    </source>
</evidence>
<accession>A0AAW1TEH7</accession>
<keyword evidence="5" id="KW-0732">Signal</keyword>
<evidence type="ECO:0000313" key="10">
    <source>
        <dbReference type="Proteomes" id="UP001485043"/>
    </source>
</evidence>
<dbReference type="PANTHER" id="PTHR21397">
    <property type="entry name" value="CHROMATIN COMPLEXES SUBUNIT BAP18-RELATED"/>
    <property type="match status" value="1"/>
</dbReference>
<evidence type="ECO:0000256" key="2">
    <source>
        <dbReference type="ARBA" id="ARBA00007695"/>
    </source>
</evidence>
<keyword evidence="7" id="KW-1133">Transmembrane helix</keyword>
<evidence type="ECO:0000313" key="9">
    <source>
        <dbReference type="EMBL" id="KAK9867198.1"/>
    </source>
</evidence>
<evidence type="ECO:0000256" key="7">
    <source>
        <dbReference type="ARBA" id="ARBA00022989"/>
    </source>
</evidence>
<gene>
    <name evidence="9" type="ORF">WJX84_000174</name>
</gene>
<sequence length="371" mass="40380">MSLTLEHAFGSGDFSAIGHLESPPRELREGPPHLEIKRDPFSAQQSSAFEQLVAQNGYYRLRVQPSEGAPIMTAMRARCLAGSGLREAFEAHLDTSGHVVALSWSTPTGSCQAQGGAPALPQGWSFAEVQRVPTRMPARGPSLHPARPAFSADPAQAMPEPQFLGEDLQGAGGVSGKAAGPKSVVGKDGKQVPQPEKTWLQKNWLLIMIGAAVVINIVSNANGGSCLESHRAYSDFTATATDEFSLADNERWCQRLQQAEYDELVAQQKCDKQSWEYLEYLQLDLTEAAAYHDLALATTSHTESSEYSQTMAKLIRTAIRKKLGTVHHDKEELLKTKGCLPSELIRNKALTVILTSYPTEGFVPVESSYTS</sequence>
<dbReference type="AlphaFoldDB" id="A0AAW1TEH7"/>
<evidence type="ECO:0000256" key="3">
    <source>
        <dbReference type="ARBA" id="ARBA00020105"/>
    </source>
</evidence>
<proteinExistence type="inferred from homology"/>
<reference evidence="9 10" key="1">
    <citation type="journal article" date="2024" name="Nat. Commun.">
        <title>Phylogenomics reveals the evolutionary origins of lichenization in chlorophyte algae.</title>
        <authorList>
            <person name="Puginier C."/>
            <person name="Libourel C."/>
            <person name="Otte J."/>
            <person name="Skaloud P."/>
            <person name="Haon M."/>
            <person name="Grisel S."/>
            <person name="Petersen M."/>
            <person name="Berrin J.G."/>
            <person name="Delaux P.M."/>
            <person name="Dal Grande F."/>
            <person name="Keller J."/>
        </authorList>
    </citation>
    <scope>NUCLEOTIDE SEQUENCE [LARGE SCALE GENOMIC DNA]</scope>
    <source>
        <strain evidence="9 10">SAG 2523</strain>
    </source>
</reference>
<keyword evidence="6" id="KW-0256">Endoplasmic reticulum</keyword>
<evidence type="ECO:0000256" key="1">
    <source>
        <dbReference type="ARBA" id="ARBA00004115"/>
    </source>
</evidence>
<evidence type="ECO:0000256" key="6">
    <source>
        <dbReference type="ARBA" id="ARBA00022824"/>
    </source>
</evidence>
<dbReference type="Pfam" id="PF21203">
    <property type="entry name" value="ECM10"/>
    <property type="match status" value="1"/>
</dbReference>
<dbReference type="CDD" id="cd22209">
    <property type="entry name" value="EMC10"/>
    <property type="match status" value="1"/>
</dbReference>
<evidence type="ECO:0000256" key="8">
    <source>
        <dbReference type="ARBA" id="ARBA00023136"/>
    </source>
</evidence>
<dbReference type="PANTHER" id="PTHR21397:SF4">
    <property type="entry name" value="ER MEMBRANE PROTEIN COMPLEX SUBUNIT 10"/>
    <property type="match status" value="1"/>
</dbReference>
<organism evidence="9 10">
    <name type="scientific">Apatococcus fuscideae</name>
    <dbReference type="NCBI Taxonomy" id="2026836"/>
    <lineage>
        <taxon>Eukaryota</taxon>
        <taxon>Viridiplantae</taxon>
        <taxon>Chlorophyta</taxon>
        <taxon>core chlorophytes</taxon>
        <taxon>Trebouxiophyceae</taxon>
        <taxon>Chlorellales</taxon>
        <taxon>Chlorellaceae</taxon>
        <taxon>Apatococcus</taxon>
    </lineage>
</organism>
<comment type="caution">
    <text evidence="9">The sequence shown here is derived from an EMBL/GenBank/DDBJ whole genome shotgun (WGS) entry which is preliminary data.</text>
</comment>
<comment type="similarity">
    <text evidence="2">Belongs to the EMC10 family.</text>
</comment>
<comment type="subcellular location">
    <subcellularLocation>
        <location evidence="1">Endoplasmic reticulum membrane</location>
        <topology evidence="1">Single-pass type I membrane protein</topology>
    </subcellularLocation>
</comment>
<keyword evidence="4" id="KW-0812">Transmembrane</keyword>
<dbReference type="Proteomes" id="UP001485043">
    <property type="component" value="Unassembled WGS sequence"/>
</dbReference>
<protein>
    <recommendedName>
        <fullName evidence="3">ER membrane protein complex subunit 10</fullName>
    </recommendedName>
</protein>
<keyword evidence="8" id="KW-0472">Membrane</keyword>
<evidence type="ECO:0000256" key="5">
    <source>
        <dbReference type="ARBA" id="ARBA00022729"/>
    </source>
</evidence>